<name>A0A1G2AAK2_9BACT</name>
<gene>
    <name evidence="2" type="ORF">A3H61_00640</name>
</gene>
<feature type="domain" description="Phospholipase D-like" evidence="1">
    <location>
        <begin position="107"/>
        <end position="187"/>
    </location>
</feature>
<dbReference type="InterPro" id="IPR027417">
    <property type="entry name" value="P-loop_NTPase"/>
</dbReference>
<dbReference type="Pfam" id="PF13091">
    <property type="entry name" value="PLDc_2"/>
    <property type="match status" value="1"/>
</dbReference>
<accession>A0A1G2AAK2</accession>
<protein>
    <recommendedName>
        <fullName evidence="1">Phospholipase D-like domain-containing protein</fullName>
    </recommendedName>
</protein>
<sequence length="385" mass="44075">MSNFISNSANQTLKSRLKTLIAKSEELKFLVGFFYFSGIRELYESLKEKENLSLKVLVGLNVDKAIWGLAEYRTGTYQNEEEVFAFFESIKKSFNTDDFDTKEFYEQVRFFIKLLLEDRLIIRKTEHPNHAKLYIFKLEEDQVGRNALFITGSSNLTKAGLSTQGEFNVEISDYGVEDANNYFDELWRRAIIITEKHALKEKLIRVIEEETHLKQLTPFEAFALVLKTYLEAARRKDISQSAIEKMKQAGYTPYSYQIDAVGQAKAIVEEYNGVIIADVVGLGKSIIASMLAHDLHSRGAIICPPGLIGDKSKTTGWRKYTEEFGLYEWEVWSMGELDKAQKWIKKAGNPPRPRLGNGNLRRLNYCKDSLRILRKVSSSSAGRIL</sequence>
<reference evidence="2 3" key="1">
    <citation type="journal article" date="2016" name="Nat. Commun.">
        <title>Thousands of microbial genomes shed light on interconnected biogeochemical processes in an aquifer system.</title>
        <authorList>
            <person name="Anantharaman K."/>
            <person name="Brown C.T."/>
            <person name="Hug L.A."/>
            <person name="Sharon I."/>
            <person name="Castelle C.J."/>
            <person name="Probst A.J."/>
            <person name="Thomas B.C."/>
            <person name="Singh A."/>
            <person name="Wilkins M.J."/>
            <person name="Karaoz U."/>
            <person name="Brodie E.L."/>
            <person name="Williams K.H."/>
            <person name="Hubbard S.S."/>
            <person name="Banfield J.F."/>
        </authorList>
    </citation>
    <scope>NUCLEOTIDE SEQUENCE [LARGE SCALE GENOMIC DNA]</scope>
</reference>
<proteinExistence type="predicted"/>
<evidence type="ECO:0000259" key="1">
    <source>
        <dbReference type="Pfam" id="PF13091"/>
    </source>
</evidence>
<organism evidence="2 3">
    <name type="scientific">Candidatus Jacksonbacteria bacterium RIFCSPLOWO2_02_FULL_44_20</name>
    <dbReference type="NCBI Taxonomy" id="1798460"/>
    <lineage>
        <taxon>Bacteria</taxon>
        <taxon>Candidatus Jacksoniibacteriota</taxon>
    </lineage>
</organism>
<dbReference type="InterPro" id="IPR025202">
    <property type="entry name" value="PLD-like_dom"/>
</dbReference>
<dbReference type="EMBL" id="MHJU01000009">
    <property type="protein sequence ID" value="OGY73679.1"/>
    <property type="molecule type" value="Genomic_DNA"/>
</dbReference>
<evidence type="ECO:0000313" key="2">
    <source>
        <dbReference type="EMBL" id="OGY73679.1"/>
    </source>
</evidence>
<dbReference type="Gene3D" id="3.30.870.10">
    <property type="entry name" value="Endonuclease Chain A"/>
    <property type="match status" value="1"/>
</dbReference>
<comment type="caution">
    <text evidence="2">The sequence shown here is derived from an EMBL/GenBank/DDBJ whole genome shotgun (WGS) entry which is preliminary data.</text>
</comment>
<dbReference type="CDD" id="cd09178">
    <property type="entry name" value="PLDc_N_Snf2_like"/>
    <property type="match status" value="1"/>
</dbReference>
<dbReference type="Proteomes" id="UP000178315">
    <property type="component" value="Unassembled WGS sequence"/>
</dbReference>
<dbReference type="Gene3D" id="3.40.50.300">
    <property type="entry name" value="P-loop containing nucleotide triphosphate hydrolases"/>
    <property type="match status" value="1"/>
</dbReference>
<dbReference type="SUPFAM" id="SSF52540">
    <property type="entry name" value="P-loop containing nucleoside triphosphate hydrolases"/>
    <property type="match status" value="1"/>
</dbReference>
<evidence type="ECO:0000313" key="3">
    <source>
        <dbReference type="Proteomes" id="UP000178315"/>
    </source>
</evidence>
<dbReference type="AlphaFoldDB" id="A0A1G2AAK2"/>